<dbReference type="AlphaFoldDB" id="A0A2J6S0D9"/>
<evidence type="ECO:0000313" key="3">
    <source>
        <dbReference type="EMBL" id="PMD44231.1"/>
    </source>
</evidence>
<dbReference type="Proteomes" id="UP000235786">
    <property type="component" value="Unassembled WGS sequence"/>
</dbReference>
<gene>
    <name evidence="3" type="ORF">L207DRAFT_276066</name>
</gene>
<keyword evidence="4" id="KW-1185">Reference proteome</keyword>
<organism evidence="3 4">
    <name type="scientific">Hyaloscypha variabilis (strain UAMH 11265 / GT02V1 / F)</name>
    <name type="common">Meliniomyces variabilis</name>
    <dbReference type="NCBI Taxonomy" id="1149755"/>
    <lineage>
        <taxon>Eukaryota</taxon>
        <taxon>Fungi</taxon>
        <taxon>Dikarya</taxon>
        <taxon>Ascomycota</taxon>
        <taxon>Pezizomycotina</taxon>
        <taxon>Leotiomycetes</taxon>
        <taxon>Helotiales</taxon>
        <taxon>Hyaloscyphaceae</taxon>
        <taxon>Hyaloscypha</taxon>
        <taxon>Hyaloscypha variabilis</taxon>
    </lineage>
</organism>
<evidence type="ECO:0000256" key="1">
    <source>
        <dbReference type="SAM" id="MobiDB-lite"/>
    </source>
</evidence>
<feature type="region of interest" description="Disordered" evidence="1">
    <location>
        <begin position="116"/>
        <end position="150"/>
    </location>
</feature>
<dbReference type="GO" id="GO:0003676">
    <property type="term" value="F:nucleic acid binding"/>
    <property type="evidence" value="ECO:0007669"/>
    <property type="project" value="InterPro"/>
</dbReference>
<proteinExistence type="predicted"/>
<accession>A0A2J6S0D9</accession>
<feature type="domain" description="DNA/RNA-binding protein Alba-like" evidence="2">
    <location>
        <begin position="37"/>
        <end position="109"/>
    </location>
</feature>
<dbReference type="Pfam" id="PF01918">
    <property type="entry name" value="Alba"/>
    <property type="match status" value="1"/>
</dbReference>
<evidence type="ECO:0000313" key="4">
    <source>
        <dbReference type="Proteomes" id="UP000235786"/>
    </source>
</evidence>
<feature type="compositionally biased region" description="Basic and acidic residues" evidence="1">
    <location>
        <begin position="116"/>
        <end position="128"/>
    </location>
</feature>
<dbReference type="OrthoDB" id="424402at2759"/>
<reference evidence="3 4" key="1">
    <citation type="submission" date="2016-04" db="EMBL/GenBank/DDBJ databases">
        <title>A degradative enzymes factory behind the ericoid mycorrhizal symbiosis.</title>
        <authorList>
            <consortium name="DOE Joint Genome Institute"/>
            <person name="Martino E."/>
            <person name="Morin E."/>
            <person name="Grelet G."/>
            <person name="Kuo A."/>
            <person name="Kohler A."/>
            <person name="Daghino S."/>
            <person name="Barry K."/>
            <person name="Choi C."/>
            <person name="Cichocki N."/>
            <person name="Clum A."/>
            <person name="Copeland A."/>
            <person name="Hainaut M."/>
            <person name="Haridas S."/>
            <person name="Labutti K."/>
            <person name="Lindquist E."/>
            <person name="Lipzen A."/>
            <person name="Khouja H.-R."/>
            <person name="Murat C."/>
            <person name="Ohm R."/>
            <person name="Olson A."/>
            <person name="Spatafora J."/>
            <person name="Veneault-Fourrey C."/>
            <person name="Henrissat B."/>
            <person name="Grigoriev I."/>
            <person name="Martin F."/>
            <person name="Perotto S."/>
        </authorList>
    </citation>
    <scope>NUCLEOTIDE SEQUENCE [LARGE SCALE GENOMIC DNA]</scope>
    <source>
        <strain evidence="3 4">F</strain>
    </source>
</reference>
<name>A0A2J6S0D9_HYAVF</name>
<protein>
    <recommendedName>
        <fullName evidence="2">DNA/RNA-binding protein Alba-like domain-containing protein</fullName>
    </recommendedName>
</protein>
<evidence type="ECO:0000259" key="2">
    <source>
        <dbReference type="Pfam" id="PF01918"/>
    </source>
</evidence>
<dbReference type="InterPro" id="IPR002775">
    <property type="entry name" value="DNA/RNA-bd_Alba-like"/>
</dbReference>
<sequence length="200" mass="22053">MQLGPTNAATAFQDTSTESIETTQMITGLEGTHDVTSMSIISSSKIEQKVTRALQILSEYPAILPAKPKVVMFQSKAAVASKLISIAEITKREIVKNGGKWYQYNKLGQVIDERKDKEGAARKEKSAGEDVSMADNGDNDAGNASEEEFETMKTPFERAIEGKPKVKAIPLMMLYISTVRVDTLRKDHTEQTNGLELPMR</sequence>
<dbReference type="EMBL" id="KZ613941">
    <property type="protein sequence ID" value="PMD44231.1"/>
    <property type="molecule type" value="Genomic_DNA"/>
</dbReference>